<comment type="caution">
    <text evidence="1">The sequence shown here is derived from an EMBL/GenBank/DDBJ whole genome shotgun (WGS) entry which is preliminary data.</text>
</comment>
<reference evidence="1 2" key="1">
    <citation type="journal article" date="2014" name="Agronomy (Basel)">
        <title>A Draft Genome Sequence for Ensete ventricosum, the Drought-Tolerant Tree Against Hunger.</title>
        <authorList>
            <person name="Harrison J."/>
            <person name="Moore K.A."/>
            <person name="Paszkiewicz K."/>
            <person name="Jones T."/>
            <person name="Grant M."/>
            <person name="Ambacheew D."/>
            <person name="Muzemil S."/>
            <person name="Studholme D.J."/>
        </authorList>
    </citation>
    <scope>NUCLEOTIDE SEQUENCE [LARGE SCALE GENOMIC DNA]</scope>
</reference>
<dbReference type="EMBL" id="AMZH03020389">
    <property type="protein sequence ID" value="RRT39212.1"/>
    <property type="molecule type" value="Genomic_DNA"/>
</dbReference>
<dbReference type="GO" id="GO:0003677">
    <property type="term" value="F:DNA binding"/>
    <property type="evidence" value="ECO:0007669"/>
    <property type="project" value="InterPro"/>
</dbReference>
<sequence length="190" mass="20743">MAYAAGAWAGGRSEGGESEKVGSFGATLQSLSPLCSDASLLKEEICCTRSYGGRARGRWLKCRGPGRGCSTSPRLEASTNQELDQHIPLFNLPSKILCRVVDVHLKVELLFFPRALPFFHLSNLKLSSKCNRGECGELRVGVRRQARQQAMIPTSVISSQSMHLGVLATASHAVTTHTLFTVYYKPRFGT</sequence>
<evidence type="ECO:0000313" key="1">
    <source>
        <dbReference type="EMBL" id="RRT39212.1"/>
    </source>
</evidence>
<dbReference type="GO" id="GO:0006355">
    <property type="term" value="P:regulation of DNA-templated transcription"/>
    <property type="evidence" value="ECO:0007669"/>
    <property type="project" value="InterPro"/>
</dbReference>
<protein>
    <submittedName>
        <fullName evidence="1">Uncharacterized protein</fullName>
    </submittedName>
</protein>
<dbReference type="InterPro" id="IPR044835">
    <property type="entry name" value="ARF_plant"/>
</dbReference>
<evidence type="ECO:0000313" key="2">
    <source>
        <dbReference type="Proteomes" id="UP000287651"/>
    </source>
</evidence>
<name>A0A426XID5_ENSVE</name>
<organism evidence="1 2">
    <name type="scientific">Ensete ventricosum</name>
    <name type="common">Abyssinian banana</name>
    <name type="synonym">Musa ensete</name>
    <dbReference type="NCBI Taxonomy" id="4639"/>
    <lineage>
        <taxon>Eukaryota</taxon>
        <taxon>Viridiplantae</taxon>
        <taxon>Streptophyta</taxon>
        <taxon>Embryophyta</taxon>
        <taxon>Tracheophyta</taxon>
        <taxon>Spermatophyta</taxon>
        <taxon>Magnoliopsida</taxon>
        <taxon>Liliopsida</taxon>
        <taxon>Zingiberales</taxon>
        <taxon>Musaceae</taxon>
        <taxon>Ensete</taxon>
    </lineage>
</organism>
<dbReference type="PANTHER" id="PTHR31384:SF1">
    <property type="entry name" value="AUXIN RESPONSE FACTOR 9"/>
    <property type="match status" value="1"/>
</dbReference>
<dbReference type="AlphaFoldDB" id="A0A426XID5"/>
<dbReference type="Proteomes" id="UP000287651">
    <property type="component" value="Unassembled WGS sequence"/>
</dbReference>
<accession>A0A426XID5</accession>
<proteinExistence type="predicted"/>
<dbReference type="PANTHER" id="PTHR31384">
    <property type="entry name" value="AUXIN RESPONSE FACTOR 4-RELATED"/>
    <property type="match status" value="1"/>
</dbReference>
<dbReference type="GO" id="GO:0009725">
    <property type="term" value="P:response to hormone"/>
    <property type="evidence" value="ECO:0007669"/>
    <property type="project" value="InterPro"/>
</dbReference>
<gene>
    <name evidence="1" type="ORF">B296_00044229</name>
</gene>